<comment type="pathway">
    <text evidence="2">Metabolic intermediate metabolism; propanoyl-CoA degradation; succinyl-CoA from propanoyl-CoA: step 3/3.</text>
</comment>
<dbReference type="SUPFAM" id="SSF51703">
    <property type="entry name" value="Cobalamin (vitamin B12)-dependent enzymes"/>
    <property type="match status" value="1"/>
</dbReference>
<evidence type="ECO:0000256" key="5">
    <source>
        <dbReference type="SAM" id="MobiDB-lite"/>
    </source>
</evidence>
<dbReference type="GO" id="GO:0019678">
    <property type="term" value="P:propionate metabolic process, methylmalonyl pathway"/>
    <property type="evidence" value="ECO:0007669"/>
    <property type="project" value="TreeGrafter"/>
</dbReference>
<dbReference type="GO" id="GO:0005737">
    <property type="term" value="C:cytoplasm"/>
    <property type="evidence" value="ECO:0007669"/>
    <property type="project" value="TreeGrafter"/>
</dbReference>
<dbReference type="RefSeq" id="WP_132627466.1">
    <property type="nucleotide sequence ID" value="NZ_SMKV01000063.1"/>
</dbReference>
<sequence>MVAHSTTSGGRPELPLAAEFPEPTHEQWQAQVHKVLERSGLVGYEPPTGPVEDVLNSTTHDGIQVRPLYTSAPADPGLPGLAPFVRGSRPQGGAAEGWDVRQRHEHPDAAETNREVLADLHNGVSSLWLRLGAAGIAVDDLADALGDVHLDMIGVSLDAGADFAAAAKALLALAAEQGVPPGELRGNLGADPLGVQARTGQAGDREAAVELARRCAAEHPQLAAIAVDALPFHDAGGSDAQELGCSLAAGVTYLRWLTDAGMDVDTAARQLEFRYAATADQFLTIAKLRAARRLWEQVTRSSGVGESTRAQVQHAVTSQAMLTRRDPWVNMLRGTIATFAAGVGGAQSVTTLPFDAAIGLPDDFARRIARNTQALLLEESHLAQVIDPAGGSWYVETLTDELARTAWAWFQRIEAVGGMPEALRSGLVAEEIEDTWQERREAIARRSDAITGVTEFPNLHEAPLERSPAPEQPGGGLPVHRYAEDFEALRDAADAQLADTGERPTVFLATLGSLAAHNARASFARNLLAAGGLESTEAGATDSTAAVLAAYAGAPVVCLCSSDEIYAERAAETAQALRQAGAKTVLLAGKPSDVDGVDGYVHAGCDALTVLDAVHAELGVRR</sequence>
<dbReference type="UniPathway" id="UPA00945">
    <property type="reaction ID" value="UER00910"/>
</dbReference>
<evidence type="ECO:0000256" key="1">
    <source>
        <dbReference type="ARBA" id="ARBA00000290"/>
    </source>
</evidence>
<dbReference type="InterPro" id="IPR024067">
    <property type="entry name" value="Me-malonyl-CoA_mutase_sm_su_N"/>
</dbReference>
<dbReference type="NCBIfam" id="TIGR00642">
    <property type="entry name" value="mmCoA_mut_beta"/>
    <property type="match status" value="1"/>
</dbReference>
<dbReference type="CDD" id="cd03677">
    <property type="entry name" value="MM_CoA_mutase_beta"/>
    <property type="match status" value="1"/>
</dbReference>
<feature type="compositionally biased region" description="Basic and acidic residues" evidence="5">
    <location>
        <begin position="98"/>
        <end position="109"/>
    </location>
</feature>
<comment type="subunit">
    <text evidence="3">Heterodimer of an alpha and a beta chain.</text>
</comment>
<feature type="domain" description="Methylmalonyl-CoA mutase alpha/beta chain catalytic" evidence="6">
    <location>
        <begin position="131"/>
        <end position="466"/>
    </location>
</feature>
<dbReference type="PANTHER" id="PTHR48101">
    <property type="entry name" value="METHYLMALONYL-COA MUTASE, MITOCHONDRIAL-RELATED"/>
    <property type="match status" value="1"/>
</dbReference>
<reference evidence="7 8" key="1">
    <citation type="submission" date="2019-03" db="EMBL/GenBank/DDBJ databases">
        <title>Draft genome sequences of novel Actinobacteria.</title>
        <authorList>
            <person name="Sahin N."/>
            <person name="Ay H."/>
            <person name="Saygin H."/>
        </authorList>
    </citation>
    <scope>NUCLEOTIDE SEQUENCE [LARGE SCALE GENOMIC DNA]</scope>
    <source>
        <strain evidence="7 8">16K404</strain>
    </source>
</reference>
<dbReference type="InterPro" id="IPR016176">
    <property type="entry name" value="Cbl-dep_enz_cat"/>
</dbReference>
<evidence type="ECO:0000256" key="4">
    <source>
        <dbReference type="NCBIfam" id="TIGR00642"/>
    </source>
</evidence>
<name>A0A4R4U6T3_9PSEU</name>
<dbReference type="Pfam" id="PF01642">
    <property type="entry name" value="MM_CoA_mutase"/>
    <property type="match status" value="2"/>
</dbReference>
<dbReference type="GO" id="GO:0004494">
    <property type="term" value="F:methylmalonyl-CoA mutase activity"/>
    <property type="evidence" value="ECO:0007669"/>
    <property type="project" value="UniProtKB-UniRule"/>
</dbReference>
<evidence type="ECO:0000313" key="7">
    <source>
        <dbReference type="EMBL" id="TDC86971.1"/>
    </source>
</evidence>
<dbReference type="GO" id="GO:0019652">
    <property type="term" value="P:lactate fermentation to propionate and acetate"/>
    <property type="evidence" value="ECO:0007669"/>
    <property type="project" value="InterPro"/>
</dbReference>
<evidence type="ECO:0000256" key="2">
    <source>
        <dbReference type="ARBA" id="ARBA00005146"/>
    </source>
</evidence>
<dbReference type="Gene3D" id="3.20.20.240">
    <property type="entry name" value="Methylmalonyl-CoA mutase"/>
    <property type="match status" value="1"/>
</dbReference>
<feature type="region of interest" description="Disordered" evidence="5">
    <location>
        <begin position="86"/>
        <end position="109"/>
    </location>
</feature>
<keyword evidence="8" id="KW-1185">Reference proteome</keyword>
<comment type="catalytic activity">
    <reaction evidence="1">
        <text>(R)-methylmalonyl-CoA = succinyl-CoA</text>
        <dbReference type="Rhea" id="RHEA:22888"/>
        <dbReference type="ChEBI" id="CHEBI:57292"/>
        <dbReference type="ChEBI" id="CHEBI:57326"/>
        <dbReference type="EC" id="5.4.99.2"/>
    </reaction>
</comment>
<organism evidence="7 8">
    <name type="scientific">Saccharopolyspora aridisoli</name>
    <dbReference type="NCBI Taxonomy" id="2530385"/>
    <lineage>
        <taxon>Bacteria</taxon>
        <taxon>Bacillati</taxon>
        <taxon>Actinomycetota</taxon>
        <taxon>Actinomycetes</taxon>
        <taxon>Pseudonocardiales</taxon>
        <taxon>Pseudonocardiaceae</taxon>
        <taxon>Saccharopolyspora</taxon>
    </lineage>
</organism>
<dbReference type="GO" id="GO:0031419">
    <property type="term" value="F:cobalamin binding"/>
    <property type="evidence" value="ECO:0007669"/>
    <property type="project" value="UniProtKB-KW"/>
</dbReference>
<dbReference type="EC" id="5.4.99.2" evidence="4"/>
<dbReference type="PANTHER" id="PTHR48101:SF4">
    <property type="entry name" value="METHYLMALONYL-COA MUTASE, MITOCHONDRIAL"/>
    <property type="match status" value="1"/>
</dbReference>
<comment type="caution">
    <text evidence="7">The sequence shown here is derived from an EMBL/GenBank/DDBJ whole genome shotgun (WGS) entry which is preliminary data.</text>
</comment>
<accession>A0A4R4U6T3</accession>
<dbReference type="AlphaFoldDB" id="A0A4R4U6T3"/>
<dbReference type="Gene3D" id="3.40.50.280">
    <property type="entry name" value="Cobalamin-binding domain"/>
    <property type="match status" value="1"/>
</dbReference>
<keyword evidence="7" id="KW-0413">Isomerase</keyword>
<dbReference type="Gene3D" id="1.10.196.20">
    <property type="match status" value="1"/>
</dbReference>
<evidence type="ECO:0000259" key="6">
    <source>
        <dbReference type="Pfam" id="PF01642"/>
    </source>
</evidence>
<dbReference type="OrthoDB" id="9762378at2"/>
<proteinExistence type="predicted"/>
<dbReference type="Proteomes" id="UP000294744">
    <property type="component" value="Unassembled WGS sequence"/>
</dbReference>
<dbReference type="InterPro" id="IPR006099">
    <property type="entry name" value="MeMalonylCoA_mutase_a/b_cat"/>
</dbReference>
<protein>
    <recommendedName>
        <fullName evidence="4">Methylmalonyl-CoA mutase small subunit</fullName>
        <ecNumber evidence="4">5.4.99.2</ecNumber>
    </recommendedName>
</protein>
<evidence type="ECO:0000313" key="8">
    <source>
        <dbReference type="Proteomes" id="UP000294744"/>
    </source>
</evidence>
<dbReference type="EMBL" id="SMKV01000063">
    <property type="protein sequence ID" value="TDC86971.1"/>
    <property type="molecule type" value="Genomic_DNA"/>
</dbReference>
<feature type="domain" description="Methylmalonyl-CoA mutase alpha/beta chain catalytic" evidence="6">
    <location>
        <begin position="59"/>
        <end position="129"/>
    </location>
</feature>
<gene>
    <name evidence="7" type="primary">mutA</name>
    <name evidence="7" type="ORF">E1161_26500</name>
</gene>
<evidence type="ECO:0000256" key="3">
    <source>
        <dbReference type="ARBA" id="ARBA00011870"/>
    </source>
</evidence>
<dbReference type="InterPro" id="IPR004608">
    <property type="entry name" value="MMCoA_mutase_b"/>
</dbReference>